<reference evidence="2" key="1">
    <citation type="journal article" date="2014" name="Proc. Natl. Acad. Sci. U.S.A.">
        <title>Extensive sampling of basidiomycete genomes demonstrates inadequacy of the white-rot/brown-rot paradigm for wood decay fungi.</title>
        <authorList>
            <person name="Riley R."/>
            <person name="Salamov A.A."/>
            <person name="Brown D.W."/>
            <person name="Nagy L.G."/>
            <person name="Floudas D."/>
            <person name="Held B.W."/>
            <person name="Levasseur A."/>
            <person name="Lombard V."/>
            <person name="Morin E."/>
            <person name="Otillar R."/>
            <person name="Lindquist E.A."/>
            <person name="Sun H."/>
            <person name="LaButti K.M."/>
            <person name="Schmutz J."/>
            <person name="Jabbour D."/>
            <person name="Luo H."/>
            <person name="Baker S.E."/>
            <person name="Pisabarro A.G."/>
            <person name="Walton J.D."/>
            <person name="Blanchette R.A."/>
            <person name="Henrissat B."/>
            <person name="Martin F."/>
            <person name="Cullen D."/>
            <person name="Hibbett D.S."/>
            <person name="Grigoriev I.V."/>
        </authorList>
    </citation>
    <scope>NUCLEOTIDE SEQUENCE [LARGE SCALE GENOMIC DNA]</scope>
    <source>
        <strain evidence="2">MUCL 33604</strain>
    </source>
</reference>
<organism evidence="1 2">
    <name type="scientific">Jaapia argillacea MUCL 33604</name>
    <dbReference type="NCBI Taxonomy" id="933084"/>
    <lineage>
        <taxon>Eukaryota</taxon>
        <taxon>Fungi</taxon>
        <taxon>Dikarya</taxon>
        <taxon>Basidiomycota</taxon>
        <taxon>Agaricomycotina</taxon>
        <taxon>Agaricomycetes</taxon>
        <taxon>Agaricomycetidae</taxon>
        <taxon>Jaapiales</taxon>
        <taxon>Jaapiaceae</taxon>
        <taxon>Jaapia</taxon>
    </lineage>
</organism>
<evidence type="ECO:0000313" key="1">
    <source>
        <dbReference type="EMBL" id="KDQ55471.1"/>
    </source>
</evidence>
<accession>A0A067PYQ5</accession>
<dbReference type="HOGENOM" id="CLU_408292_0_0_1"/>
<evidence type="ECO:0000313" key="2">
    <source>
        <dbReference type="Proteomes" id="UP000027265"/>
    </source>
</evidence>
<dbReference type="InParanoid" id="A0A067PYQ5"/>
<dbReference type="Proteomes" id="UP000027265">
    <property type="component" value="Unassembled WGS sequence"/>
</dbReference>
<dbReference type="EMBL" id="KL197725">
    <property type="protein sequence ID" value="KDQ55471.1"/>
    <property type="molecule type" value="Genomic_DNA"/>
</dbReference>
<keyword evidence="2" id="KW-1185">Reference proteome</keyword>
<dbReference type="OrthoDB" id="5121585at2759"/>
<name>A0A067PYQ5_9AGAM</name>
<proteinExistence type="predicted"/>
<dbReference type="AlphaFoldDB" id="A0A067PYQ5"/>
<gene>
    <name evidence="1" type="ORF">JAAARDRAFT_79859</name>
</gene>
<protein>
    <submittedName>
        <fullName evidence="1">Uncharacterized protein</fullName>
    </submittedName>
</protein>
<sequence>MADSLQITAIQAASTVPLYVRLGPNYRPSVQSNVWTWLWVDGSPIPDNAFTAFDTTSSATVALAVDCQIDRTTSTGLYLRALLNGIEVLSSPTVIVGSGYLRVTDLAITNPLPCPIAYWGDFVWVLADGNGEIAVTGNTTRLEMYTFRTPVGAAVALWSSFGISVNLLRAYLSIFDSSKIVWSVADARRALVESVFKGVFQYDIVYGAPRYSSSELGGTYQLEQYFADLEAGAANRINCYDMAGIVQVAFSVHPDYDRVRWNFMEPYGLINTTTLKGYPNPCNNPFWANTYYSPLSLAPQNYVQGQTLKPRSIFGNHAFIALVVDNNPLNNLTFDATSGPHVGGERLNEYLTAAIDTTTNYYDEFYHTNPGNVNDIDPRQNGVVSLQPLALASTASPAASILPGTLASVELALNRAKVENSDPPRFTRIDYTSLKNAVVQKLAINLTTENVEPSAQGSHSYWRLGSKASVVEIDLDVAETHDAALDAMRATLSCISAPLDVIFPSNAGLGQRSLSGAGGRGYILFVRDNVFVTLQGMASSKALKEIAAFVEQSLKDDEVDVGGRLDAPILRGEVHSRQVKLGETFEVSAPVEKAGWMDATTDLRMIQLINIDREQATFKFHAASEGSTEIRLVFIHEDTMQTTSIKVAVEILPGNKESPMLEPPK</sequence>